<evidence type="ECO:0000259" key="1">
    <source>
        <dbReference type="Pfam" id="PF12697"/>
    </source>
</evidence>
<proteinExistence type="predicted"/>
<dbReference type="NCBIfam" id="TIGR03056">
    <property type="entry name" value="bchO_mg_che_rel"/>
    <property type="match status" value="1"/>
</dbReference>
<dbReference type="PANTHER" id="PTHR43689:SF8">
    <property type="entry name" value="ALPHA_BETA-HYDROLASES SUPERFAMILY PROTEIN"/>
    <property type="match status" value="1"/>
</dbReference>
<dbReference type="STRING" id="1508389.SAMN05444003_2408"/>
<evidence type="ECO:0000313" key="3">
    <source>
        <dbReference type="Proteomes" id="UP000184074"/>
    </source>
</evidence>
<organism evidence="2 3">
    <name type="scientific">Cognatiyoonia sediminum</name>
    <dbReference type="NCBI Taxonomy" id="1508389"/>
    <lineage>
        <taxon>Bacteria</taxon>
        <taxon>Pseudomonadati</taxon>
        <taxon>Pseudomonadota</taxon>
        <taxon>Alphaproteobacteria</taxon>
        <taxon>Rhodobacterales</taxon>
        <taxon>Paracoccaceae</taxon>
        <taxon>Cognatiyoonia</taxon>
    </lineage>
</organism>
<dbReference type="Proteomes" id="UP000184074">
    <property type="component" value="Unassembled WGS sequence"/>
</dbReference>
<dbReference type="EMBL" id="FQXB01000003">
    <property type="protein sequence ID" value="SHH19318.1"/>
    <property type="molecule type" value="Genomic_DNA"/>
</dbReference>
<dbReference type="Gene3D" id="3.40.50.1820">
    <property type="entry name" value="alpha/beta hydrolase"/>
    <property type="match status" value="1"/>
</dbReference>
<keyword evidence="3" id="KW-1185">Reference proteome</keyword>
<protein>
    <submittedName>
        <fullName evidence="2">Magnesium chelatase accessory protein</fullName>
    </submittedName>
</protein>
<reference evidence="2 3" key="1">
    <citation type="submission" date="2016-11" db="EMBL/GenBank/DDBJ databases">
        <authorList>
            <person name="Jaros S."/>
            <person name="Januszkiewicz K."/>
            <person name="Wedrychowicz H."/>
        </authorList>
    </citation>
    <scope>NUCLEOTIDE SEQUENCE [LARGE SCALE GENOMIC DNA]</scope>
    <source>
        <strain evidence="2 3">DSM 28715</strain>
    </source>
</reference>
<name>A0A1M5QZI1_9RHOB</name>
<accession>A0A1M5QZI1</accession>
<dbReference type="InterPro" id="IPR029058">
    <property type="entry name" value="AB_hydrolase_fold"/>
</dbReference>
<sequence>MKWPDDATDWPMREYSQHILCRPHRWHIQRAGNGPRLLLIHGAGGATQSWRNLYPLLEPFFELLAVDLPGQGFTRSGAQSRHGLDPMAEDLLSLLHDIDFEPDAIIGHSAGTAIALRMVEMECSAKSVLGINAALGNFEGVAGWLFPFLAKALALTPFAANVFATTTTRSSVRQLLIGTGSKIDERGEDLYYRLATNPEHVDGTLSMMAQWSLDGLLKRLGTITTDTHLLACTIDNAVPFSVSERADARLPNSSLTKMDGLGHLAHEEDAETVANWIFEKLQTKNAAAG</sequence>
<dbReference type="Pfam" id="PF12697">
    <property type="entry name" value="Abhydrolase_6"/>
    <property type="match status" value="1"/>
</dbReference>
<feature type="domain" description="AB hydrolase-1" evidence="1">
    <location>
        <begin position="37"/>
        <end position="275"/>
    </location>
</feature>
<dbReference type="PANTHER" id="PTHR43689">
    <property type="entry name" value="HYDROLASE"/>
    <property type="match status" value="1"/>
</dbReference>
<dbReference type="SUPFAM" id="SSF53474">
    <property type="entry name" value="alpha/beta-Hydrolases"/>
    <property type="match status" value="1"/>
</dbReference>
<dbReference type="RefSeq" id="WP_242649059.1">
    <property type="nucleotide sequence ID" value="NZ_FQXB01000003.1"/>
</dbReference>
<evidence type="ECO:0000313" key="2">
    <source>
        <dbReference type="EMBL" id="SHH19318.1"/>
    </source>
</evidence>
<dbReference type="InterPro" id="IPR017497">
    <property type="entry name" value="BchO"/>
</dbReference>
<dbReference type="InterPro" id="IPR000073">
    <property type="entry name" value="AB_hydrolase_1"/>
</dbReference>
<gene>
    <name evidence="2" type="ORF">SAMN05444003_2408</name>
</gene>
<dbReference type="AlphaFoldDB" id="A0A1M5QZI1"/>